<dbReference type="RefSeq" id="XP_066721036.1">
    <property type="nucleotide sequence ID" value="XM_066852895.1"/>
</dbReference>
<dbReference type="GeneID" id="92085958"/>
<comment type="subcellular location">
    <subcellularLocation>
        <location evidence="1">Membrane</location>
        <topology evidence="1">Multi-pass membrane protein</topology>
    </subcellularLocation>
</comment>
<dbReference type="Proteomes" id="UP001480595">
    <property type="component" value="Unassembled WGS sequence"/>
</dbReference>
<dbReference type="Pfam" id="PF04479">
    <property type="entry name" value="RTA1"/>
    <property type="match status" value="1"/>
</dbReference>
<dbReference type="EMBL" id="JAQQWL010000002">
    <property type="protein sequence ID" value="KAK8086512.1"/>
    <property type="molecule type" value="Genomic_DNA"/>
</dbReference>
<dbReference type="PANTHER" id="PTHR31465">
    <property type="entry name" value="PROTEIN RTA1-RELATED"/>
    <property type="match status" value="1"/>
</dbReference>
<evidence type="ECO:0008006" key="8">
    <source>
        <dbReference type="Google" id="ProtNLM"/>
    </source>
</evidence>
<feature type="transmembrane region" description="Helical" evidence="5">
    <location>
        <begin position="94"/>
        <end position="117"/>
    </location>
</feature>
<feature type="transmembrane region" description="Helical" evidence="5">
    <location>
        <begin position="137"/>
        <end position="159"/>
    </location>
</feature>
<comment type="caution">
    <text evidence="6">The sequence shown here is derived from an EMBL/GenBank/DDBJ whole genome shotgun (WGS) entry which is preliminary data.</text>
</comment>
<reference evidence="6 7" key="1">
    <citation type="submission" date="2023-01" db="EMBL/GenBank/DDBJ databases">
        <title>Analysis of 21 Apiospora genomes using comparative genomics revels a genus with tremendous synthesis potential of carbohydrate active enzymes and secondary metabolites.</title>
        <authorList>
            <person name="Sorensen T."/>
        </authorList>
    </citation>
    <scope>NUCLEOTIDE SEQUENCE [LARGE SCALE GENOMIC DNA]</scope>
    <source>
        <strain evidence="6 7">CBS 135458</strain>
    </source>
</reference>
<feature type="transmembrane region" description="Helical" evidence="5">
    <location>
        <begin position="179"/>
        <end position="199"/>
    </location>
</feature>
<evidence type="ECO:0000256" key="5">
    <source>
        <dbReference type="SAM" id="Phobius"/>
    </source>
</evidence>
<feature type="transmembrane region" description="Helical" evidence="5">
    <location>
        <begin position="261"/>
        <end position="282"/>
    </location>
</feature>
<gene>
    <name evidence="6" type="ORF">PG994_001486</name>
</gene>
<evidence type="ECO:0000313" key="7">
    <source>
        <dbReference type="Proteomes" id="UP001480595"/>
    </source>
</evidence>
<protein>
    <recommendedName>
        <fullName evidence="8">Parasitic phase-specific protein PSP-1</fullName>
    </recommendedName>
</protein>
<evidence type="ECO:0000256" key="2">
    <source>
        <dbReference type="ARBA" id="ARBA00022692"/>
    </source>
</evidence>
<keyword evidence="7" id="KW-1185">Reference proteome</keyword>
<organism evidence="6 7">
    <name type="scientific">Apiospora phragmitis</name>
    <dbReference type="NCBI Taxonomy" id="2905665"/>
    <lineage>
        <taxon>Eukaryota</taxon>
        <taxon>Fungi</taxon>
        <taxon>Dikarya</taxon>
        <taxon>Ascomycota</taxon>
        <taxon>Pezizomycotina</taxon>
        <taxon>Sordariomycetes</taxon>
        <taxon>Xylariomycetidae</taxon>
        <taxon>Amphisphaeriales</taxon>
        <taxon>Apiosporaceae</taxon>
        <taxon>Apiospora</taxon>
    </lineage>
</organism>
<feature type="transmembrane region" description="Helical" evidence="5">
    <location>
        <begin position="64"/>
        <end position="88"/>
    </location>
</feature>
<accession>A0ABR1WTM3</accession>
<feature type="transmembrane region" description="Helical" evidence="5">
    <location>
        <begin position="220"/>
        <end position="241"/>
    </location>
</feature>
<keyword evidence="4 5" id="KW-0472">Membrane</keyword>
<dbReference type="PANTHER" id="PTHR31465:SF9">
    <property type="entry name" value="SPHINGOID LONG-CHAIN BASE TRANSPORTER RSB1"/>
    <property type="match status" value="1"/>
</dbReference>
<evidence type="ECO:0000313" key="6">
    <source>
        <dbReference type="EMBL" id="KAK8086512.1"/>
    </source>
</evidence>
<sequence length="305" mass="33472">MLPPALLKWMAPFGPKANCTLDLCPVEMTVYGYRPSLAANITFLCLYLLSAAIHIYLGVRRKTWFFMGCMVVGACNAVTGYAARIALYHNPFNFTAFIIQIICITSGPVYYSAAIYVTLADAIRYFSRSASHLPPYLFYWIFITCDVVCLLFQAAGGALSTVSAAAIGSSAMSKVGVDMALAGLSMQVAVMVIFCGLFADYLIRYFREGATDRFGRRAQLFFGFMALAVLLILTRCAYRLVELRNGYMGALIREEGLFIGLEGVMVISAVFCLMIAHPGFLFKNDDKRSSVGGSVAESYVLRDLA</sequence>
<evidence type="ECO:0000256" key="3">
    <source>
        <dbReference type="ARBA" id="ARBA00022989"/>
    </source>
</evidence>
<name>A0ABR1WTM3_9PEZI</name>
<feature type="transmembrane region" description="Helical" evidence="5">
    <location>
        <begin position="37"/>
        <end position="57"/>
    </location>
</feature>
<evidence type="ECO:0000256" key="4">
    <source>
        <dbReference type="ARBA" id="ARBA00023136"/>
    </source>
</evidence>
<dbReference type="InterPro" id="IPR007568">
    <property type="entry name" value="RTA1"/>
</dbReference>
<evidence type="ECO:0000256" key="1">
    <source>
        <dbReference type="ARBA" id="ARBA00004141"/>
    </source>
</evidence>
<keyword evidence="2 5" id="KW-0812">Transmembrane</keyword>
<keyword evidence="3 5" id="KW-1133">Transmembrane helix</keyword>
<proteinExistence type="predicted"/>